<evidence type="ECO:0000313" key="4">
    <source>
        <dbReference type="EMBL" id="QDT28561.1"/>
    </source>
</evidence>
<evidence type="ECO:0000256" key="2">
    <source>
        <dbReference type="PROSITE-ProRule" id="PRU00703"/>
    </source>
</evidence>
<dbReference type="SMART" id="SM00116">
    <property type="entry name" value="CBS"/>
    <property type="match status" value="2"/>
</dbReference>
<dbReference type="CDD" id="cd17775">
    <property type="entry name" value="CBS_pair_bact_arch"/>
    <property type="match status" value="1"/>
</dbReference>
<dbReference type="Proteomes" id="UP000315647">
    <property type="component" value="Chromosome"/>
</dbReference>
<dbReference type="SUPFAM" id="SSF54631">
    <property type="entry name" value="CBS-domain pair"/>
    <property type="match status" value="1"/>
</dbReference>
<dbReference type="InterPro" id="IPR051462">
    <property type="entry name" value="CBS_domain-containing"/>
</dbReference>
<keyword evidence="1" id="KW-0677">Repeat</keyword>
<dbReference type="PANTHER" id="PTHR48108">
    <property type="entry name" value="CBS DOMAIN-CONTAINING PROTEIN CBSX2, CHLOROPLASTIC"/>
    <property type="match status" value="1"/>
</dbReference>
<evidence type="ECO:0000256" key="1">
    <source>
        <dbReference type="ARBA" id="ARBA00022737"/>
    </source>
</evidence>
<proteinExistence type="predicted"/>
<reference evidence="4 5" key="1">
    <citation type="submission" date="2019-03" db="EMBL/GenBank/DDBJ databases">
        <title>Deep-cultivation of Planctomycetes and their phenomic and genomic characterization uncovers novel biology.</title>
        <authorList>
            <person name="Wiegand S."/>
            <person name="Jogler M."/>
            <person name="Boedeker C."/>
            <person name="Pinto D."/>
            <person name="Vollmers J."/>
            <person name="Rivas-Marin E."/>
            <person name="Kohn T."/>
            <person name="Peeters S.H."/>
            <person name="Heuer A."/>
            <person name="Rast P."/>
            <person name="Oberbeckmann S."/>
            <person name="Bunk B."/>
            <person name="Jeske O."/>
            <person name="Meyerdierks A."/>
            <person name="Storesund J.E."/>
            <person name="Kallscheuer N."/>
            <person name="Luecker S."/>
            <person name="Lage O.M."/>
            <person name="Pohl T."/>
            <person name="Merkel B.J."/>
            <person name="Hornburger P."/>
            <person name="Mueller R.-W."/>
            <person name="Bruemmer F."/>
            <person name="Labrenz M."/>
            <person name="Spormann A.M."/>
            <person name="Op den Camp H."/>
            <person name="Overmann J."/>
            <person name="Amann R."/>
            <person name="Jetten M.S.M."/>
            <person name="Mascher T."/>
            <person name="Medema M.H."/>
            <person name="Devos D.P."/>
            <person name="Kaster A.-K."/>
            <person name="Ovreas L."/>
            <person name="Rohde M."/>
            <person name="Galperin M.Y."/>
            <person name="Jogler C."/>
        </authorList>
    </citation>
    <scope>NUCLEOTIDE SEQUENCE [LARGE SCALE GENOMIC DNA]</scope>
    <source>
        <strain evidence="4 5">Enr10</strain>
    </source>
</reference>
<feature type="domain" description="CBS" evidence="3">
    <location>
        <begin position="7"/>
        <end position="64"/>
    </location>
</feature>
<dbReference type="PANTHER" id="PTHR48108:SF26">
    <property type="entry name" value="CBS DOMAIN-CONTAINING PROTEIN DDB_G0289609"/>
    <property type="match status" value="1"/>
</dbReference>
<accession>A0A517QAD5</accession>
<gene>
    <name evidence="4" type="primary">hrp1</name>
    <name evidence="4" type="ORF">Enr10x_39050</name>
</gene>
<feature type="domain" description="CBS" evidence="3">
    <location>
        <begin position="73"/>
        <end position="129"/>
    </location>
</feature>
<name>A0A517QAD5_9PLAN</name>
<organism evidence="4 5">
    <name type="scientific">Gimesia panareensis</name>
    <dbReference type="NCBI Taxonomy" id="2527978"/>
    <lineage>
        <taxon>Bacteria</taxon>
        <taxon>Pseudomonadati</taxon>
        <taxon>Planctomycetota</taxon>
        <taxon>Planctomycetia</taxon>
        <taxon>Planctomycetales</taxon>
        <taxon>Planctomycetaceae</taxon>
        <taxon>Gimesia</taxon>
    </lineage>
</organism>
<dbReference type="AlphaFoldDB" id="A0A517QAD5"/>
<dbReference type="InterPro" id="IPR000644">
    <property type="entry name" value="CBS_dom"/>
</dbReference>
<keyword evidence="5" id="KW-1185">Reference proteome</keyword>
<dbReference type="PROSITE" id="PS51371">
    <property type="entry name" value="CBS"/>
    <property type="match status" value="2"/>
</dbReference>
<dbReference type="Pfam" id="PF00571">
    <property type="entry name" value="CBS"/>
    <property type="match status" value="2"/>
</dbReference>
<protein>
    <submittedName>
        <fullName evidence="4">Hypoxic response protein 1</fullName>
    </submittedName>
</protein>
<evidence type="ECO:0000259" key="3">
    <source>
        <dbReference type="PROSITE" id="PS51371"/>
    </source>
</evidence>
<dbReference type="InterPro" id="IPR046342">
    <property type="entry name" value="CBS_dom_sf"/>
</dbReference>
<keyword evidence="2" id="KW-0129">CBS domain</keyword>
<sequence length="145" mass="16062">MTAGRICTREVDLVDENESVQVAAERMNSRNVGTLIVLDEESHPIGMITDRDLALRVVGKGRDAIETTVESVMTRFPFNVNEETSIEDALTKMRSGGFRRLPVVDQDGKLAGVLTLDDILELLCEEFTEIGKIIRKESPTSLAQL</sequence>
<dbReference type="Gene3D" id="3.10.580.10">
    <property type="entry name" value="CBS-domain"/>
    <property type="match status" value="1"/>
</dbReference>
<dbReference type="EMBL" id="CP037421">
    <property type="protein sequence ID" value="QDT28561.1"/>
    <property type="molecule type" value="Genomic_DNA"/>
</dbReference>
<evidence type="ECO:0000313" key="5">
    <source>
        <dbReference type="Proteomes" id="UP000315647"/>
    </source>
</evidence>
<dbReference type="RefSeq" id="WP_145451013.1">
    <property type="nucleotide sequence ID" value="NZ_CP037421.1"/>
</dbReference>